<evidence type="ECO:0000313" key="3">
    <source>
        <dbReference type="EMBL" id="MDO7877809.1"/>
    </source>
</evidence>
<dbReference type="PANTHER" id="PTHR47197:SF3">
    <property type="entry name" value="DIHYDRO-HEME D1 DEHYDROGENASE"/>
    <property type="match status" value="1"/>
</dbReference>
<dbReference type="EMBL" id="JAUQSY010000027">
    <property type="protein sequence ID" value="MDO7877809.1"/>
    <property type="molecule type" value="Genomic_DNA"/>
</dbReference>
<protein>
    <submittedName>
        <fullName evidence="3">Beta-propeller fold lactonase family protein</fullName>
    </submittedName>
</protein>
<sequence>MQQTYTSLRWLVLAGALLGLAPAARAQNVGIGTTAPTQTLDVNGSLRVRGLSGPDQRLPIVQPDGTLGVSQPISPVTVLASPLNLGNVAVTSPTGAAISGNYLYVTHNSPNELLVFDISNPTLPVAVPAGTVAGGTNLDLLTVHNGYVYVCDINASNVRVYSLLPGTTPAGSPTAPAFLGTFATANQPDGAVVIGDNLFVASYGTNTVQVFNLSGPGGSLTSPPLLGAFATQAGPGGLAASPDGRYLYVADYLANRLEAFDLQAGALTPTLTATLTTGTQPNALAVANNLLYLTNAASNTLYIYGLGTPATPSYQSSTPTGGRPYGFDVKGNYAYLTNTTSNQVRVLQLTQSNSLGFNSAGQLTSVPNSALGDNLGNGVATTNVNLNGNYLVGGTLTTPGTTGIGIDASGNVGVGTLVPSQKLDVRGNLRLGDNGGNVTGTGQTLEFVGPGVNTDPVGLYRINPAVDQSELRAVIGDANDGNDKFSVGNTSASTEGTLAAGTFTPRFTVRGDGRVGVGTTTPRGKLDVDGPGDTYLVDDPDNGSSQSVYLPGHLWLAPYSGATGAAFIQARVPNPTSASNLGLIFRTTSAGNLLNALTIEGSGSISVANNLSMPGTLTMNSGDADKIFLTNQGANGSKIGHGTGWGVLNYAGPGNNAADGYHTWLTTVGNAYVERMRLNTNGDLGLGTTAPAVRLHVAGTAGTANVRLESLGGTGSRMVVADASGNLDTQALPTAPTAADFIQNQTTAAQPGGFSVSGSGTVAGGLSVSSGATISGATTVTGATTITGNLNLNPSGGGVTNINVGGSGNVNLGGGGTISIGAGGPVVINAGGGSTTIGSGSGSTTIGGGTNSGAVSIGRAATTTTFPGTAGTANVRLGSLAGTGTRLVTADASGTLAPTTGGSLLNRLLSGQSGTATLGSGGASAGYNNYTVTFPTAFAAAPSQVICTVRTENGQSYGDVFSVTTKLITATKFELNVKRTDNTASWGQTLLLDWIAIP</sequence>
<evidence type="ECO:0000256" key="1">
    <source>
        <dbReference type="SAM" id="SignalP"/>
    </source>
</evidence>
<dbReference type="InterPro" id="IPR054075">
    <property type="entry name" value="Gp53-like_C"/>
</dbReference>
<accession>A0ABT9BJF5</accession>
<keyword evidence="1" id="KW-0732">Signal</keyword>
<feature type="domain" description="Putative tail fiber protein gp53-like C-terminal" evidence="2">
    <location>
        <begin position="922"/>
        <end position="997"/>
    </location>
</feature>
<reference evidence="3" key="1">
    <citation type="submission" date="2023-07" db="EMBL/GenBank/DDBJ databases">
        <authorList>
            <person name="Kim M.K."/>
        </authorList>
    </citation>
    <scope>NUCLEOTIDE SEQUENCE</scope>
    <source>
        <strain evidence="3">ASUV-10-1</strain>
    </source>
</reference>
<dbReference type="Proteomes" id="UP001176429">
    <property type="component" value="Unassembled WGS sequence"/>
</dbReference>
<evidence type="ECO:0000313" key="4">
    <source>
        <dbReference type="Proteomes" id="UP001176429"/>
    </source>
</evidence>
<proteinExistence type="predicted"/>
<dbReference type="InterPro" id="IPR015943">
    <property type="entry name" value="WD40/YVTN_repeat-like_dom_sf"/>
</dbReference>
<evidence type="ECO:0000259" key="2">
    <source>
        <dbReference type="Pfam" id="PF21882"/>
    </source>
</evidence>
<dbReference type="Pfam" id="PF08309">
    <property type="entry name" value="LVIVD"/>
    <property type="match status" value="1"/>
</dbReference>
<dbReference type="Pfam" id="PF21882">
    <property type="entry name" value="Gp53-like_C"/>
    <property type="match status" value="1"/>
</dbReference>
<dbReference type="PANTHER" id="PTHR47197">
    <property type="entry name" value="PROTEIN NIRF"/>
    <property type="match status" value="1"/>
</dbReference>
<dbReference type="InterPro" id="IPR013211">
    <property type="entry name" value="LVIVD"/>
</dbReference>
<comment type="caution">
    <text evidence="3">The sequence shown here is derived from an EMBL/GenBank/DDBJ whole genome shotgun (WGS) entry which is preliminary data.</text>
</comment>
<feature type="signal peptide" evidence="1">
    <location>
        <begin position="1"/>
        <end position="26"/>
    </location>
</feature>
<dbReference type="InterPro" id="IPR051200">
    <property type="entry name" value="Host-pathogen_enzymatic-act"/>
</dbReference>
<dbReference type="InterPro" id="IPR011048">
    <property type="entry name" value="Haem_d1_sf"/>
</dbReference>
<dbReference type="RefSeq" id="WP_305009268.1">
    <property type="nucleotide sequence ID" value="NZ_JAUQSY010000027.1"/>
</dbReference>
<name>A0ABT9BJF5_9BACT</name>
<dbReference type="Gene3D" id="2.130.10.10">
    <property type="entry name" value="YVTN repeat-like/Quinoprotein amine dehydrogenase"/>
    <property type="match status" value="2"/>
</dbReference>
<keyword evidence="4" id="KW-1185">Reference proteome</keyword>
<feature type="chain" id="PRO_5047532281" evidence="1">
    <location>
        <begin position="27"/>
        <end position="998"/>
    </location>
</feature>
<gene>
    <name evidence="3" type="ORF">Q5H93_23940</name>
</gene>
<dbReference type="SUPFAM" id="SSF51004">
    <property type="entry name" value="C-terminal (heme d1) domain of cytochrome cd1-nitrite reductase"/>
    <property type="match status" value="1"/>
</dbReference>
<dbReference type="Gene3D" id="2.60.40.3940">
    <property type="match status" value="1"/>
</dbReference>
<dbReference type="Pfam" id="PF10282">
    <property type="entry name" value="Lactonase"/>
    <property type="match status" value="1"/>
</dbReference>
<dbReference type="InterPro" id="IPR019405">
    <property type="entry name" value="Lactonase_7-beta_prop"/>
</dbReference>
<organism evidence="3 4">
    <name type="scientific">Hymenobacter aranciens</name>
    <dbReference type="NCBI Taxonomy" id="3063996"/>
    <lineage>
        <taxon>Bacteria</taxon>
        <taxon>Pseudomonadati</taxon>
        <taxon>Bacteroidota</taxon>
        <taxon>Cytophagia</taxon>
        <taxon>Cytophagales</taxon>
        <taxon>Hymenobacteraceae</taxon>
        <taxon>Hymenobacter</taxon>
    </lineage>
</organism>